<dbReference type="EMBL" id="MU129005">
    <property type="protein sequence ID" value="KAF9511140.1"/>
    <property type="molecule type" value="Genomic_DNA"/>
</dbReference>
<dbReference type="PANTHER" id="PTHR34814:SF1">
    <property type="entry name" value="NITROSOGUANIDINE RESISTANCE PROTEIN SNG1"/>
    <property type="match status" value="1"/>
</dbReference>
<feature type="compositionally biased region" description="Basic and acidic residues" evidence="1">
    <location>
        <begin position="481"/>
        <end position="493"/>
    </location>
</feature>
<dbReference type="AlphaFoldDB" id="A0A9P6ATH3"/>
<feature type="region of interest" description="Disordered" evidence="1">
    <location>
        <begin position="418"/>
        <end position="493"/>
    </location>
</feature>
<name>A0A9P6ATH3_9AGAM</name>
<feature type="compositionally biased region" description="Low complexity" evidence="1">
    <location>
        <begin position="427"/>
        <end position="453"/>
    </location>
</feature>
<evidence type="ECO:0000256" key="2">
    <source>
        <dbReference type="SAM" id="Phobius"/>
    </source>
</evidence>
<keyword evidence="2" id="KW-1133">Transmembrane helix</keyword>
<feature type="transmembrane region" description="Helical" evidence="2">
    <location>
        <begin position="276"/>
        <end position="302"/>
    </location>
</feature>
<keyword evidence="2" id="KW-0472">Membrane</keyword>
<evidence type="ECO:0000313" key="5">
    <source>
        <dbReference type="Proteomes" id="UP000886523"/>
    </source>
</evidence>
<feature type="region of interest" description="Disordered" evidence="1">
    <location>
        <begin position="20"/>
        <end position="42"/>
    </location>
</feature>
<organism evidence="4 5">
    <name type="scientific">Hydnum rufescens UP504</name>
    <dbReference type="NCBI Taxonomy" id="1448309"/>
    <lineage>
        <taxon>Eukaryota</taxon>
        <taxon>Fungi</taxon>
        <taxon>Dikarya</taxon>
        <taxon>Basidiomycota</taxon>
        <taxon>Agaricomycotina</taxon>
        <taxon>Agaricomycetes</taxon>
        <taxon>Cantharellales</taxon>
        <taxon>Hydnaceae</taxon>
        <taxon>Hydnum</taxon>
    </lineage>
</organism>
<dbReference type="Proteomes" id="UP000886523">
    <property type="component" value="Unassembled WGS sequence"/>
</dbReference>
<feature type="transmembrane region" description="Helical" evidence="2">
    <location>
        <begin position="73"/>
        <end position="94"/>
    </location>
</feature>
<sequence length="493" mass="54335">MYSSDDIRDVLSKPASVKHASSNSLRSVRTRKNSSTRFPTVTNVPPSPPPLIKFSYSFWAPELSWLRRSYLKVMAQTLILTVILVWICILHVWFVDMDGSDIGSAMRTAVQANINTNTKAKLGWIIKDASNFLPLQMFPTRLSMNERGPLLLVSPLHLSRTTNRTLTSHHIVSRNATSNLISARENGDASYNQSTAMVFLYNQGRNEVAANSFIVPLSQALISSAAANFAASYASRYLASQSGNATAMAALIAAPQTLTTPISYSMNNLRPYSAPVASALTLVGSIYTIIFAFVITLSGYAIRQAIEPFLKTKDLLLLRVLAPPIFTSLYRLCFKVPFNANGLLCSDHSRAVVLQIWLWIPSLQHAASNAHTHIQHEISSGSQCWDTHCVDRTLMLHDPLFAFIMRRRAMAAATRRLIPGREPPPTMTAAMTLTPHPGTVSTGSTQTRGSSTESKNDADAEVISIDEKSPAHDYNPPALKSRSDETFDIERQQ</sequence>
<evidence type="ECO:0000259" key="3">
    <source>
        <dbReference type="Pfam" id="PF12051"/>
    </source>
</evidence>
<keyword evidence="5" id="KW-1185">Reference proteome</keyword>
<dbReference type="Pfam" id="PF12051">
    <property type="entry name" value="DUF3533"/>
    <property type="match status" value="1"/>
</dbReference>
<reference evidence="4" key="1">
    <citation type="journal article" date="2020" name="Nat. Commun.">
        <title>Large-scale genome sequencing of mycorrhizal fungi provides insights into the early evolution of symbiotic traits.</title>
        <authorList>
            <person name="Miyauchi S."/>
            <person name="Kiss E."/>
            <person name="Kuo A."/>
            <person name="Drula E."/>
            <person name="Kohler A."/>
            <person name="Sanchez-Garcia M."/>
            <person name="Morin E."/>
            <person name="Andreopoulos B."/>
            <person name="Barry K.W."/>
            <person name="Bonito G."/>
            <person name="Buee M."/>
            <person name="Carver A."/>
            <person name="Chen C."/>
            <person name="Cichocki N."/>
            <person name="Clum A."/>
            <person name="Culley D."/>
            <person name="Crous P.W."/>
            <person name="Fauchery L."/>
            <person name="Girlanda M."/>
            <person name="Hayes R.D."/>
            <person name="Keri Z."/>
            <person name="LaButti K."/>
            <person name="Lipzen A."/>
            <person name="Lombard V."/>
            <person name="Magnuson J."/>
            <person name="Maillard F."/>
            <person name="Murat C."/>
            <person name="Nolan M."/>
            <person name="Ohm R.A."/>
            <person name="Pangilinan J."/>
            <person name="Pereira M.F."/>
            <person name="Perotto S."/>
            <person name="Peter M."/>
            <person name="Pfister S."/>
            <person name="Riley R."/>
            <person name="Sitrit Y."/>
            <person name="Stielow J.B."/>
            <person name="Szollosi G."/>
            <person name="Zifcakova L."/>
            <person name="Stursova M."/>
            <person name="Spatafora J.W."/>
            <person name="Tedersoo L."/>
            <person name="Vaario L.M."/>
            <person name="Yamada A."/>
            <person name="Yan M."/>
            <person name="Wang P."/>
            <person name="Xu J."/>
            <person name="Bruns T."/>
            <person name="Baldrian P."/>
            <person name="Vilgalys R."/>
            <person name="Dunand C."/>
            <person name="Henrissat B."/>
            <person name="Grigoriev I.V."/>
            <person name="Hibbett D."/>
            <person name="Nagy L.G."/>
            <person name="Martin F.M."/>
        </authorList>
    </citation>
    <scope>NUCLEOTIDE SEQUENCE</scope>
    <source>
        <strain evidence="4">UP504</strain>
    </source>
</reference>
<gene>
    <name evidence="4" type="ORF">BS47DRAFT_1364082</name>
</gene>
<feature type="transmembrane region" description="Helical" evidence="2">
    <location>
        <begin position="314"/>
        <end position="332"/>
    </location>
</feature>
<feature type="domain" description="DUF3533" evidence="3">
    <location>
        <begin position="90"/>
        <end position="334"/>
    </location>
</feature>
<dbReference type="PANTHER" id="PTHR34814">
    <property type="entry name" value="NITROSOGUANIDINE RESISTANCE PROTEIN SNG1"/>
    <property type="match status" value="1"/>
</dbReference>
<dbReference type="InterPro" id="IPR053001">
    <property type="entry name" value="MNNG_permease-like"/>
</dbReference>
<proteinExistence type="predicted"/>
<keyword evidence="2" id="KW-0812">Transmembrane</keyword>
<dbReference type="InterPro" id="IPR022703">
    <property type="entry name" value="DUF3533"/>
</dbReference>
<dbReference type="GO" id="GO:0016020">
    <property type="term" value="C:membrane"/>
    <property type="evidence" value="ECO:0007669"/>
    <property type="project" value="TreeGrafter"/>
</dbReference>
<accession>A0A9P6ATH3</accession>
<evidence type="ECO:0000256" key="1">
    <source>
        <dbReference type="SAM" id="MobiDB-lite"/>
    </source>
</evidence>
<evidence type="ECO:0000313" key="4">
    <source>
        <dbReference type="EMBL" id="KAF9511140.1"/>
    </source>
</evidence>
<dbReference type="OrthoDB" id="2140105at2759"/>
<comment type="caution">
    <text evidence="4">The sequence shown here is derived from an EMBL/GenBank/DDBJ whole genome shotgun (WGS) entry which is preliminary data.</text>
</comment>
<protein>
    <recommendedName>
        <fullName evidence="3">DUF3533 domain-containing protein</fullName>
    </recommendedName>
</protein>
<feature type="transmembrane region" description="Helical" evidence="2">
    <location>
        <begin position="245"/>
        <end position="264"/>
    </location>
</feature>